<name>A0A410MFG8_9BACI</name>
<organism evidence="2 3">
    <name type="scientific">Halobacillus litoralis</name>
    <dbReference type="NCBI Taxonomy" id="45668"/>
    <lineage>
        <taxon>Bacteria</taxon>
        <taxon>Bacillati</taxon>
        <taxon>Bacillota</taxon>
        <taxon>Bacilli</taxon>
        <taxon>Bacillales</taxon>
        <taxon>Bacillaceae</taxon>
        <taxon>Halobacillus</taxon>
    </lineage>
</organism>
<dbReference type="OrthoDB" id="88363at2"/>
<accession>A0A410MFG8</accession>
<protein>
    <recommendedName>
        <fullName evidence="1">DUF3870 domain-containing protein</fullName>
    </recommendedName>
</protein>
<dbReference type="KEGG" id="hli:HLI_15385"/>
<sequence>MYSEHTCYVVGESKSPGNNAITKKYESFFAGFVVDTTNHEIVDVECTAMMDITVYFVHSLFIGKKMTDEESIEQAIRERYFGSSQKALIAAFKQAQLKYCDIMNIG</sequence>
<dbReference type="InterPro" id="IPR024617">
    <property type="entry name" value="DUF3870"/>
</dbReference>
<dbReference type="RefSeq" id="WP_128525756.1">
    <property type="nucleotide sequence ID" value="NZ_CP026118.1"/>
</dbReference>
<dbReference type="Proteomes" id="UP000287756">
    <property type="component" value="Chromosome"/>
</dbReference>
<dbReference type="Pfam" id="PF12986">
    <property type="entry name" value="DUF3870"/>
    <property type="match status" value="1"/>
</dbReference>
<gene>
    <name evidence="2" type="ORF">HLI_15385</name>
</gene>
<evidence type="ECO:0000313" key="3">
    <source>
        <dbReference type="Proteomes" id="UP000287756"/>
    </source>
</evidence>
<dbReference type="EMBL" id="CP026118">
    <property type="protein sequence ID" value="QAS53482.1"/>
    <property type="molecule type" value="Genomic_DNA"/>
</dbReference>
<feature type="domain" description="DUF3870" evidence="1">
    <location>
        <begin position="8"/>
        <end position="99"/>
    </location>
</feature>
<reference evidence="2 3" key="1">
    <citation type="submission" date="2018-01" db="EMBL/GenBank/DDBJ databases">
        <title>The whole genome sequencing and assembly of Halobacillus litoralis ERB031 strain.</title>
        <authorList>
            <person name="Lee S.-J."/>
            <person name="Park M.-K."/>
            <person name="Kim J.-Y."/>
            <person name="Lee Y.-J."/>
            <person name="Yi H."/>
            <person name="Bahn Y.-S."/>
            <person name="Kim J.F."/>
            <person name="Lee D.-W."/>
        </authorList>
    </citation>
    <scope>NUCLEOTIDE SEQUENCE [LARGE SCALE GENOMIC DNA]</scope>
    <source>
        <strain evidence="2 3">ERB 031</strain>
    </source>
</reference>
<evidence type="ECO:0000259" key="1">
    <source>
        <dbReference type="Pfam" id="PF12986"/>
    </source>
</evidence>
<proteinExistence type="predicted"/>
<dbReference type="AlphaFoldDB" id="A0A410MFG8"/>
<evidence type="ECO:0000313" key="2">
    <source>
        <dbReference type="EMBL" id="QAS53482.1"/>
    </source>
</evidence>